<dbReference type="PROSITE" id="PS50297">
    <property type="entry name" value="ANK_REP_REGION"/>
    <property type="match status" value="1"/>
</dbReference>
<dbReference type="Pfam" id="PF12796">
    <property type="entry name" value="Ank_2"/>
    <property type="match status" value="1"/>
</dbReference>
<evidence type="ECO:0000256" key="1">
    <source>
        <dbReference type="PROSITE-ProRule" id="PRU00023"/>
    </source>
</evidence>
<dbReference type="InParanoid" id="A0A3N4L3W1"/>
<feature type="non-terminal residue" evidence="2">
    <location>
        <position position="1"/>
    </location>
</feature>
<keyword evidence="1" id="KW-0040">ANK repeat</keyword>
<feature type="repeat" description="ANK" evidence="1">
    <location>
        <begin position="452"/>
        <end position="484"/>
    </location>
</feature>
<sequence>SRERARNGLDPRSNVRCLSLASFECTIDYKIWAYRGTNPVQQPCSSDHDKIRYFGRASGEGDFWCVDAGSDLKTLCVQELYAAFMFAVVEVIKGVGGTTTQRTITSEPNNGSEVDEEGDLWNKCGLTNTGVDLLASSFDESYLGSIEEAYMIIIPALRAVRRLLSVHDVHEQLRSVATFLEIPDRPAIVAGINRRRLRRTTRILRLSFSAESTEEWNSAFMEFRDDMDRTFVRAEGLVNLCISQKKLNPTMDFSEIFQVTFTALKDWKIHQKSGSWIILQFAWFVLHKGKEEEAGELARQIWDQNVSARDTISHKLKFEAAQIVIIVRRKNGTFMHKDQLGSYLQRQNSGLHLDQMRRKTLSTDSLEDDQVPLDLMLIHQWRTPIQAAAGAGAGRQFEYAGKIINDIRGRSCGMLNGGLAGRYKQRQRGGHLETVDLLLDKKGDVNAPGGKYGRTVLQAAAGAGHLDIVERLLQEKADVNAEAV</sequence>
<dbReference type="InterPro" id="IPR002110">
    <property type="entry name" value="Ankyrin_rpt"/>
</dbReference>
<gene>
    <name evidence="2" type="ORF">P167DRAFT_581017</name>
</gene>
<dbReference type="PROSITE" id="PS50088">
    <property type="entry name" value="ANK_REPEAT"/>
    <property type="match status" value="1"/>
</dbReference>
<accession>A0A3N4L3W1</accession>
<organism evidence="2 3">
    <name type="scientific">Morchella conica CCBAS932</name>
    <dbReference type="NCBI Taxonomy" id="1392247"/>
    <lineage>
        <taxon>Eukaryota</taxon>
        <taxon>Fungi</taxon>
        <taxon>Dikarya</taxon>
        <taxon>Ascomycota</taxon>
        <taxon>Pezizomycotina</taxon>
        <taxon>Pezizomycetes</taxon>
        <taxon>Pezizales</taxon>
        <taxon>Morchellaceae</taxon>
        <taxon>Morchella</taxon>
    </lineage>
</organism>
<name>A0A3N4L3W1_9PEZI</name>
<dbReference type="OrthoDB" id="7464126at2759"/>
<dbReference type="STRING" id="1392247.A0A3N4L3W1"/>
<protein>
    <submittedName>
        <fullName evidence="2">Uncharacterized protein</fullName>
    </submittedName>
</protein>
<evidence type="ECO:0000313" key="3">
    <source>
        <dbReference type="Proteomes" id="UP000277580"/>
    </source>
</evidence>
<dbReference type="EMBL" id="ML119105">
    <property type="protein sequence ID" value="RPB17557.1"/>
    <property type="molecule type" value="Genomic_DNA"/>
</dbReference>
<dbReference type="AlphaFoldDB" id="A0A3N4L3W1"/>
<evidence type="ECO:0000313" key="2">
    <source>
        <dbReference type="EMBL" id="RPB17557.1"/>
    </source>
</evidence>
<keyword evidence="3" id="KW-1185">Reference proteome</keyword>
<dbReference type="SUPFAM" id="SSF48403">
    <property type="entry name" value="Ankyrin repeat"/>
    <property type="match status" value="1"/>
</dbReference>
<proteinExistence type="predicted"/>
<dbReference type="Proteomes" id="UP000277580">
    <property type="component" value="Unassembled WGS sequence"/>
</dbReference>
<dbReference type="Gene3D" id="1.25.40.20">
    <property type="entry name" value="Ankyrin repeat-containing domain"/>
    <property type="match status" value="1"/>
</dbReference>
<reference evidence="2 3" key="1">
    <citation type="journal article" date="2018" name="Nat. Ecol. Evol.">
        <title>Pezizomycetes genomes reveal the molecular basis of ectomycorrhizal truffle lifestyle.</title>
        <authorList>
            <person name="Murat C."/>
            <person name="Payen T."/>
            <person name="Noel B."/>
            <person name="Kuo A."/>
            <person name="Morin E."/>
            <person name="Chen J."/>
            <person name="Kohler A."/>
            <person name="Krizsan K."/>
            <person name="Balestrini R."/>
            <person name="Da Silva C."/>
            <person name="Montanini B."/>
            <person name="Hainaut M."/>
            <person name="Levati E."/>
            <person name="Barry K.W."/>
            <person name="Belfiori B."/>
            <person name="Cichocki N."/>
            <person name="Clum A."/>
            <person name="Dockter R.B."/>
            <person name="Fauchery L."/>
            <person name="Guy J."/>
            <person name="Iotti M."/>
            <person name="Le Tacon F."/>
            <person name="Lindquist E.A."/>
            <person name="Lipzen A."/>
            <person name="Malagnac F."/>
            <person name="Mello A."/>
            <person name="Molinier V."/>
            <person name="Miyauchi S."/>
            <person name="Poulain J."/>
            <person name="Riccioni C."/>
            <person name="Rubini A."/>
            <person name="Sitrit Y."/>
            <person name="Splivallo R."/>
            <person name="Traeger S."/>
            <person name="Wang M."/>
            <person name="Zifcakova L."/>
            <person name="Wipf D."/>
            <person name="Zambonelli A."/>
            <person name="Paolocci F."/>
            <person name="Nowrousian M."/>
            <person name="Ottonello S."/>
            <person name="Baldrian P."/>
            <person name="Spatafora J.W."/>
            <person name="Henrissat B."/>
            <person name="Nagy L.G."/>
            <person name="Aury J.M."/>
            <person name="Wincker P."/>
            <person name="Grigoriev I.V."/>
            <person name="Bonfante P."/>
            <person name="Martin F.M."/>
        </authorList>
    </citation>
    <scope>NUCLEOTIDE SEQUENCE [LARGE SCALE GENOMIC DNA]</scope>
    <source>
        <strain evidence="2 3">CCBAS932</strain>
    </source>
</reference>
<dbReference type="InterPro" id="IPR036770">
    <property type="entry name" value="Ankyrin_rpt-contain_sf"/>
</dbReference>
<dbReference type="SMART" id="SM00248">
    <property type="entry name" value="ANK"/>
    <property type="match status" value="2"/>
</dbReference>